<accession>A0A1H1NJH1</accession>
<keyword evidence="2" id="KW-0255">Endonuclease</keyword>
<sequence length="470" mass="51227">MCVAAIGRACRNRARQCPVMTSAAAPVEPRLFLRRSPSATRSREDEIVSGDQQLRLASSAARAAGRELARDATIQDLVPADYELALKLLRERPSARWGARRELLELADLFTSYLPTAVHLTVMPRPEDLLADLAAGMMEGRRLARSTGVFEHFSSHWRESALAAPSRRWSLADSAAQTARQEIRETGSLSGNSLALLTHMAVEVGRLSAPLAPASDAGNFGIRSRESAPAVDALTALVQPGVAREPLVRFDERAHQYVEVSAEQLASEASRAIRSSFAFEVRAFFRLFRPALSERDRAASSQARARLAELSRTALHGHYDSLAGVVAERSRTRTRYEGRGDAPPPQPQKYGVTATGAEHWVRDAAHWLGARNARVTPGTGDGGVDVLTDRFAISVKHYAGYVPVEEVREIFAVAVAQRRSAMLWTSGKVTKAGLEFARVAPVHVVHYDVATAEITPITDEADEVLRSGLD</sequence>
<dbReference type="GO" id="GO:0009307">
    <property type="term" value="P:DNA restriction-modification system"/>
    <property type="evidence" value="ECO:0007669"/>
    <property type="project" value="InterPro"/>
</dbReference>
<protein>
    <submittedName>
        <fullName evidence="2">Restriction endonuclease</fullName>
    </submittedName>
</protein>
<dbReference type="Pfam" id="PF04471">
    <property type="entry name" value="Mrr_cat"/>
    <property type="match status" value="1"/>
</dbReference>
<feature type="domain" description="Restriction endonuclease type IV Mrr" evidence="1">
    <location>
        <begin position="356"/>
        <end position="446"/>
    </location>
</feature>
<proteinExistence type="predicted"/>
<organism evidence="2 3">
    <name type="scientific">Agrococcus carbonis</name>
    <dbReference type="NCBI Taxonomy" id="684552"/>
    <lineage>
        <taxon>Bacteria</taxon>
        <taxon>Bacillati</taxon>
        <taxon>Actinomycetota</taxon>
        <taxon>Actinomycetes</taxon>
        <taxon>Micrococcales</taxon>
        <taxon>Microbacteriaceae</taxon>
        <taxon>Agrococcus</taxon>
    </lineage>
</organism>
<dbReference type="InterPro" id="IPR007560">
    <property type="entry name" value="Restrct_endonuc_IV_Mrr"/>
</dbReference>
<evidence type="ECO:0000259" key="1">
    <source>
        <dbReference type="Pfam" id="PF04471"/>
    </source>
</evidence>
<dbReference type="EMBL" id="LT629734">
    <property type="protein sequence ID" value="SDR99221.1"/>
    <property type="molecule type" value="Genomic_DNA"/>
</dbReference>
<keyword evidence="2" id="KW-0378">Hydrolase</keyword>
<dbReference type="STRING" id="684552.SAMN04489719_1286"/>
<evidence type="ECO:0000313" key="2">
    <source>
        <dbReference type="EMBL" id="SDR99221.1"/>
    </source>
</evidence>
<dbReference type="AlphaFoldDB" id="A0A1H1NJH1"/>
<dbReference type="Proteomes" id="UP000199649">
    <property type="component" value="Chromosome I"/>
</dbReference>
<reference evidence="3" key="1">
    <citation type="submission" date="2016-10" db="EMBL/GenBank/DDBJ databases">
        <authorList>
            <person name="Varghese N."/>
            <person name="Submissions S."/>
        </authorList>
    </citation>
    <scope>NUCLEOTIDE SEQUENCE [LARGE SCALE GENOMIC DNA]</scope>
    <source>
        <strain evidence="3">DSM 22965</strain>
    </source>
</reference>
<dbReference type="InterPro" id="IPR011335">
    <property type="entry name" value="Restrct_endonuc-II-like"/>
</dbReference>
<keyword evidence="3" id="KW-1185">Reference proteome</keyword>
<dbReference type="GO" id="GO:0003677">
    <property type="term" value="F:DNA binding"/>
    <property type="evidence" value="ECO:0007669"/>
    <property type="project" value="InterPro"/>
</dbReference>
<evidence type="ECO:0000313" key="3">
    <source>
        <dbReference type="Proteomes" id="UP000199649"/>
    </source>
</evidence>
<dbReference type="GO" id="GO:0004519">
    <property type="term" value="F:endonuclease activity"/>
    <property type="evidence" value="ECO:0007669"/>
    <property type="project" value="UniProtKB-KW"/>
</dbReference>
<name>A0A1H1NJH1_9MICO</name>
<dbReference type="SUPFAM" id="SSF52980">
    <property type="entry name" value="Restriction endonuclease-like"/>
    <property type="match status" value="1"/>
</dbReference>
<keyword evidence="2" id="KW-0540">Nuclease</keyword>
<dbReference type="InterPro" id="IPR011856">
    <property type="entry name" value="tRNA_endonuc-like_dom_sf"/>
</dbReference>
<gene>
    <name evidence="2" type="ORF">SAMN04489719_1286</name>
</gene>
<dbReference type="Gene3D" id="3.40.1350.10">
    <property type="match status" value="1"/>
</dbReference>